<dbReference type="Pfam" id="PF00350">
    <property type="entry name" value="Dynamin_N"/>
    <property type="match status" value="1"/>
</dbReference>
<organism evidence="4 5">
    <name type="scientific">Flavobacterium piscisymbiosum</name>
    <dbReference type="NCBI Taxonomy" id="2893753"/>
    <lineage>
        <taxon>Bacteria</taxon>
        <taxon>Pseudomonadati</taxon>
        <taxon>Bacteroidota</taxon>
        <taxon>Flavobacteriia</taxon>
        <taxon>Flavobacteriales</taxon>
        <taxon>Flavobacteriaceae</taxon>
        <taxon>Flavobacterium</taxon>
    </lineage>
</organism>
<feature type="coiled-coil region" evidence="1">
    <location>
        <begin position="111"/>
        <end position="176"/>
    </location>
</feature>
<keyword evidence="2" id="KW-1133">Transmembrane helix</keyword>
<accession>A0ABS8MDS2</accession>
<gene>
    <name evidence="4" type="ORF">LNP81_11455</name>
</gene>
<reference evidence="4" key="1">
    <citation type="submission" date="2021-11" db="EMBL/GenBank/DDBJ databases">
        <title>Description of novel Flavobacterium species.</title>
        <authorList>
            <person name="Saticioglu I.B."/>
            <person name="Ay H."/>
            <person name="Altun S."/>
            <person name="Duman M."/>
        </authorList>
    </citation>
    <scope>NUCLEOTIDE SEQUENCE</scope>
    <source>
        <strain evidence="4">F-30</strain>
    </source>
</reference>
<protein>
    <submittedName>
        <fullName evidence="4">Dynamin family protein</fullName>
    </submittedName>
</protein>
<evidence type="ECO:0000256" key="1">
    <source>
        <dbReference type="SAM" id="Coils"/>
    </source>
</evidence>
<evidence type="ECO:0000256" key="2">
    <source>
        <dbReference type="SAM" id="Phobius"/>
    </source>
</evidence>
<dbReference type="Proteomes" id="UP001430679">
    <property type="component" value="Unassembled WGS sequence"/>
</dbReference>
<evidence type="ECO:0000259" key="3">
    <source>
        <dbReference type="Pfam" id="PF00350"/>
    </source>
</evidence>
<dbReference type="InterPro" id="IPR027417">
    <property type="entry name" value="P-loop_NTPase"/>
</dbReference>
<dbReference type="InterPro" id="IPR045063">
    <property type="entry name" value="Dynamin_N"/>
</dbReference>
<dbReference type="RefSeq" id="WP_230035924.1">
    <property type="nucleotide sequence ID" value="NZ_JAJJMM010000001.1"/>
</dbReference>
<proteinExistence type="predicted"/>
<evidence type="ECO:0000313" key="5">
    <source>
        <dbReference type="Proteomes" id="UP001430679"/>
    </source>
</evidence>
<keyword evidence="1" id="KW-0175">Coiled coil</keyword>
<dbReference type="SUPFAM" id="SSF52540">
    <property type="entry name" value="P-loop containing nucleoside triphosphate hydrolases"/>
    <property type="match status" value="1"/>
</dbReference>
<keyword evidence="5" id="KW-1185">Reference proteome</keyword>
<name>A0ABS8MDS2_9FLAO</name>
<dbReference type="Gene3D" id="3.40.50.300">
    <property type="entry name" value="P-loop containing nucleotide triphosphate hydrolases"/>
    <property type="match status" value="1"/>
</dbReference>
<keyword evidence="2" id="KW-0472">Membrane</keyword>
<evidence type="ECO:0000313" key="4">
    <source>
        <dbReference type="EMBL" id="MCC9063604.1"/>
    </source>
</evidence>
<comment type="caution">
    <text evidence="4">The sequence shown here is derived from an EMBL/GenBank/DDBJ whole genome shotgun (WGS) entry which is preliminary data.</text>
</comment>
<dbReference type="EMBL" id="JAJJMM010000001">
    <property type="protein sequence ID" value="MCC9063604.1"/>
    <property type="molecule type" value="Genomic_DNA"/>
</dbReference>
<feature type="transmembrane region" description="Helical" evidence="2">
    <location>
        <begin position="6"/>
        <end position="22"/>
    </location>
</feature>
<keyword evidence="2" id="KW-0812">Transmembrane</keyword>
<feature type="domain" description="Dynamin N-terminal" evidence="3">
    <location>
        <begin position="260"/>
        <end position="413"/>
    </location>
</feature>
<sequence length="624" mass="71664">MNLETIIIILVFLGAFVICLIIKCKKNQKELNCDAQNKELLNFDEIKRLNVQLVEIQKENLKLESKINNCNFQGSLKLNVDNEYIKGEVSQNIEDKEFEKEVVVGTNTDYETKYSKNIQSLKDEIEELEEDIKSLNSKVKIAKSENDVLSNQVYYLKKAKHNLEDENDELIKSNIQHVEQFKADQSSLTFINDILTAENVSTDDFENISKKTLVIVSHLKNEVRNCLLEIDRNIQHPSDEECDYWRNLELKDWIKNKKVIGIVGEFSSGKTSIINRILLQDDPEAVPLPVNSKETTAIPTYISKGIDFNCHFYSPSGELKKITKKTFESLTKSELDKINISSLIKYFVVSYNNPRLENISIVDTPGFGSNSNDVIKRTVDVVKDCDALFWVIDPNAGALNQSSLTVIKNHLDSIPLYLIINKCDNKSPADLDITQKEIEETIKKNEIKINGIIRFSNKYDVVGLMELISQVRGRKHLGIIKEVLNEVDKLIKENTSTLKKELNQQKIYSNEEDAIKYKLKRIEKDVQYSAGNIEQLVKFETSFWSKDYFRIEKNDHSEFELNLSSISELSSTITKESENHSVLIKKQAESNERISIIKSQLKKLQSAKTNFIKTVEIYNPNLLI</sequence>